<evidence type="ECO:0000256" key="1">
    <source>
        <dbReference type="ARBA" id="ARBA00000968"/>
    </source>
</evidence>
<feature type="repeat" description="Lumazine-binding" evidence="11">
    <location>
        <begin position="98"/>
        <end position="194"/>
    </location>
</feature>
<evidence type="ECO:0000256" key="5">
    <source>
        <dbReference type="ARBA" id="ARBA00012827"/>
    </source>
</evidence>
<dbReference type="FunFam" id="2.40.30.20:FF:000003">
    <property type="entry name" value="Riboflavin synthase, alpha subunit"/>
    <property type="match status" value="1"/>
</dbReference>
<reference evidence="13 14" key="1">
    <citation type="submission" date="2020-08" db="EMBL/GenBank/DDBJ databases">
        <title>Genomic Encyclopedia of Type Strains, Phase III (KMG-III): the genomes of soil and plant-associated and newly described type strains.</title>
        <authorList>
            <person name="Whitman W."/>
        </authorList>
    </citation>
    <scope>NUCLEOTIDE SEQUENCE [LARGE SCALE GENOMIC DNA]</scope>
    <source>
        <strain evidence="13 14">CECT 8654</strain>
    </source>
</reference>
<evidence type="ECO:0000259" key="12">
    <source>
        <dbReference type="PROSITE" id="PS51177"/>
    </source>
</evidence>
<dbReference type="EMBL" id="JACHWY010000001">
    <property type="protein sequence ID" value="MBB3047340.1"/>
    <property type="molecule type" value="Genomic_DNA"/>
</dbReference>
<name>A0A7W4W4T7_9GAMM</name>
<dbReference type="NCBIfam" id="NF006767">
    <property type="entry name" value="PRK09289.1"/>
    <property type="match status" value="1"/>
</dbReference>
<dbReference type="Pfam" id="PF00677">
    <property type="entry name" value="Lum_binding"/>
    <property type="match status" value="2"/>
</dbReference>
<evidence type="ECO:0000256" key="9">
    <source>
        <dbReference type="ARBA" id="ARBA00022737"/>
    </source>
</evidence>
<comment type="catalytic activity">
    <reaction evidence="1">
        <text>2 6,7-dimethyl-8-(1-D-ribityl)lumazine + H(+) = 5-amino-6-(D-ribitylamino)uracil + riboflavin</text>
        <dbReference type="Rhea" id="RHEA:20772"/>
        <dbReference type="ChEBI" id="CHEBI:15378"/>
        <dbReference type="ChEBI" id="CHEBI:15934"/>
        <dbReference type="ChEBI" id="CHEBI:57986"/>
        <dbReference type="ChEBI" id="CHEBI:58201"/>
        <dbReference type="EC" id="2.5.1.9"/>
    </reaction>
</comment>
<dbReference type="PIRSF" id="PIRSF000498">
    <property type="entry name" value="Riboflavin_syn_A"/>
    <property type="match status" value="1"/>
</dbReference>
<dbReference type="Proteomes" id="UP000537130">
    <property type="component" value="Unassembled WGS sequence"/>
</dbReference>
<feature type="domain" description="Lumazine-binding" evidence="12">
    <location>
        <begin position="98"/>
        <end position="194"/>
    </location>
</feature>
<dbReference type="GO" id="GO:0004746">
    <property type="term" value="F:riboflavin synthase activity"/>
    <property type="evidence" value="ECO:0007669"/>
    <property type="project" value="UniProtKB-UniRule"/>
</dbReference>
<evidence type="ECO:0000256" key="10">
    <source>
        <dbReference type="NCBIfam" id="TIGR00187"/>
    </source>
</evidence>
<accession>A0A7W4W4T7</accession>
<dbReference type="Gene3D" id="2.40.30.20">
    <property type="match status" value="2"/>
</dbReference>
<dbReference type="CDD" id="cd00402">
    <property type="entry name" value="Riboflavin_synthase_like"/>
    <property type="match status" value="1"/>
</dbReference>
<dbReference type="InterPro" id="IPR017938">
    <property type="entry name" value="Riboflavin_synthase-like_b-brl"/>
</dbReference>
<evidence type="ECO:0000313" key="14">
    <source>
        <dbReference type="Proteomes" id="UP000537130"/>
    </source>
</evidence>
<dbReference type="SUPFAM" id="SSF63380">
    <property type="entry name" value="Riboflavin synthase domain-like"/>
    <property type="match status" value="2"/>
</dbReference>
<dbReference type="InterPro" id="IPR026017">
    <property type="entry name" value="Lumazine-bd_dom"/>
</dbReference>
<comment type="function">
    <text evidence="2">Catalyzes the dismutation of two molecules of 6,7-dimethyl-8-ribityllumazine, resulting in the formation of riboflavin and 5-amino-6-(D-ribitylamino)uracil.</text>
</comment>
<dbReference type="PANTHER" id="PTHR21098:SF12">
    <property type="entry name" value="RIBOFLAVIN SYNTHASE"/>
    <property type="match status" value="1"/>
</dbReference>
<dbReference type="InterPro" id="IPR001783">
    <property type="entry name" value="Lumazine-bd"/>
</dbReference>
<organism evidence="13 14">
    <name type="scientific">Litorivivens lipolytica</name>
    <dbReference type="NCBI Taxonomy" id="1524264"/>
    <lineage>
        <taxon>Bacteria</taxon>
        <taxon>Pseudomonadati</taxon>
        <taxon>Pseudomonadota</taxon>
        <taxon>Gammaproteobacteria</taxon>
        <taxon>Litorivivens</taxon>
    </lineage>
</organism>
<keyword evidence="14" id="KW-1185">Reference proteome</keyword>
<dbReference type="RefSeq" id="WP_183409970.1">
    <property type="nucleotide sequence ID" value="NZ_JACHWY010000001.1"/>
</dbReference>
<dbReference type="PANTHER" id="PTHR21098">
    <property type="entry name" value="RIBOFLAVIN SYNTHASE ALPHA CHAIN"/>
    <property type="match status" value="1"/>
</dbReference>
<evidence type="ECO:0000313" key="13">
    <source>
        <dbReference type="EMBL" id="MBB3047340.1"/>
    </source>
</evidence>
<keyword evidence="9" id="KW-0677">Repeat</keyword>
<evidence type="ECO:0000256" key="6">
    <source>
        <dbReference type="ARBA" id="ARBA00013950"/>
    </source>
</evidence>
<comment type="subunit">
    <text evidence="4">Homotrimer.</text>
</comment>
<dbReference type="GO" id="GO:0009231">
    <property type="term" value="P:riboflavin biosynthetic process"/>
    <property type="evidence" value="ECO:0007669"/>
    <property type="project" value="UniProtKB-KW"/>
</dbReference>
<evidence type="ECO:0000256" key="8">
    <source>
        <dbReference type="ARBA" id="ARBA00022679"/>
    </source>
</evidence>
<sequence length="228" mass="24024">MFTGIIEAVGHIAAVADSGGDKRLTIDAGALDMSAVKLGDSIATNGVCLTVTSLSGSRFTADVSRETLSLATLGDLKVGAPVNLERAMPANGRFDGHIVSGHIDGTGEVISRAEDARSIRLSVAVPESLRKYTAHKGSICIDGVSLTINALSDDGVELNIVPHTAAETIITHYQSGTKVNLEVDVIARYLERLLLGGQDGQEQRTSKQKASRLSEGFLAEHGFTGRKR</sequence>
<dbReference type="PROSITE" id="PS51177">
    <property type="entry name" value="LUMAZINE_BIND"/>
    <property type="match status" value="2"/>
</dbReference>
<dbReference type="EC" id="2.5.1.9" evidence="5 10"/>
<evidence type="ECO:0000256" key="2">
    <source>
        <dbReference type="ARBA" id="ARBA00002803"/>
    </source>
</evidence>
<evidence type="ECO:0000256" key="3">
    <source>
        <dbReference type="ARBA" id="ARBA00004887"/>
    </source>
</evidence>
<evidence type="ECO:0000256" key="11">
    <source>
        <dbReference type="PROSITE-ProRule" id="PRU00524"/>
    </source>
</evidence>
<keyword evidence="7" id="KW-0686">Riboflavin biosynthesis</keyword>
<comment type="caution">
    <text evidence="13">The sequence shown here is derived from an EMBL/GenBank/DDBJ whole genome shotgun (WGS) entry which is preliminary data.</text>
</comment>
<feature type="repeat" description="Lumazine-binding" evidence="11">
    <location>
        <begin position="1"/>
        <end position="97"/>
    </location>
</feature>
<keyword evidence="8 13" id="KW-0808">Transferase</keyword>
<dbReference type="NCBIfam" id="NF009566">
    <property type="entry name" value="PRK13020.1"/>
    <property type="match status" value="1"/>
</dbReference>
<dbReference type="FunFam" id="2.40.30.20:FF:000004">
    <property type="entry name" value="Riboflavin synthase, alpha subunit"/>
    <property type="match status" value="1"/>
</dbReference>
<feature type="domain" description="Lumazine-binding" evidence="12">
    <location>
        <begin position="1"/>
        <end position="97"/>
    </location>
</feature>
<comment type="pathway">
    <text evidence="3">Cofactor biosynthesis; riboflavin biosynthesis; riboflavin from 2-hydroxy-3-oxobutyl phosphate and 5-amino-6-(D-ribitylamino)uracil: step 2/2.</text>
</comment>
<dbReference type="NCBIfam" id="TIGR00187">
    <property type="entry name" value="ribE"/>
    <property type="match status" value="1"/>
</dbReference>
<dbReference type="AlphaFoldDB" id="A0A7W4W4T7"/>
<evidence type="ECO:0000256" key="4">
    <source>
        <dbReference type="ARBA" id="ARBA00011233"/>
    </source>
</evidence>
<protein>
    <recommendedName>
        <fullName evidence="6 10">Riboflavin synthase</fullName>
        <ecNumber evidence="5 10">2.5.1.9</ecNumber>
    </recommendedName>
</protein>
<proteinExistence type="predicted"/>
<evidence type="ECO:0000256" key="7">
    <source>
        <dbReference type="ARBA" id="ARBA00022619"/>
    </source>
</evidence>
<gene>
    <name evidence="13" type="ORF">FHR99_001576</name>
</gene>
<dbReference type="InterPro" id="IPR023366">
    <property type="entry name" value="ATP_synth_asu-like_sf"/>
</dbReference>